<evidence type="ECO:0000313" key="2">
    <source>
        <dbReference type="Proteomes" id="UP000502196"/>
    </source>
</evidence>
<organism evidence="1 2">
    <name type="scientific">Kyrpidia spormannii</name>
    <dbReference type="NCBI Taxonomy" id="2055160"/>
    <lineage>
        <taxon>Bacteria</taxon>
        <taxon>Bacillati</taxon>
        <taxon>Bacillota</taxon>
        <taxon>Bacilli</taxon>
        <taxon>Bacillales</taxon>
        <taxon>Alicyclobacillaceae</taxon>
        <taxon>Kyrpidia</taxon>
    </lineage>
</organism>
<dbReference type="AlphaFoldDB" id="A0A6F9DZ29"/>
<name>A0A6F9DZ29_9BACL</name>
<evidence type="ECO:0000313" key="1">
    <source>
        <dbReference type="EMBL" id="CAB3390683.1"/>
    </source>
</evidence>
<reference evidence="1 2" key="1">
    <citation type="submission" date="2020-04" db="EMBL/GenBank/DDBJ databases">
        <authorList>
            <person name="Hogendoorn C."/>
        </authorList>
    </citation>
    <scope>NUCLEOTIDE SEQUENCE [LARGE SCALE GENOMIC DNA]</scope>
    <source>
        <strain evidence="1">COOX1</strain>
    </source>
</reference>
<accession>A0A6F9DZ29</accession>
<protein>
    <submittedName>
        <fullName evidence="1">Uncharacterized protein</fullName>
    </submittedName>
</protein>
<sequence>MGAGFQENARLRKNLSTGLGRPVGRGICPRQRPFAVAAPWRASASQEPTTRAFRFDPPAGAMRRWFLATMWKGDSSGDDSKYNAGKVDGSDGRLLFSARTTADAKPT</sequence>
<proteinExistence type="predicted"/>
<dbReference type="EMBL" id="LR792683">
    <property type="protein sequence ID" value="CAB3390683.1"/>
    <property type="molecule type" value="Genomic_DNA"/>
</dbReference>
<dbReference type="Proteomes" id="UP000502196">
    <property type="component" value="Chromosome"/>
</dbReference>
<gene>
    <name evidence="1" type="ORF">COOX1_0535</name>
</gene>